<feature type="transmembrane region" description="Helical" evidence="8">
    <location>
        <begin position="370"/>
        <end position="388"/>
    </location>
</feature>
<evidence type="ECO:0000313" key="10">
    <source>
        <dbReference type="EMBL" id="EMJ5135231.1"/>
    </source>
</evidence>
<evidence type="ECO:0000256" key="4">
    <source>
        <dbReference type="ARBA" id="ARBA00022692"/>
    </source>
</evidence>
<dbReference type="InterPro" id="IPR011701">
    <property type="entry name" value="MFS"/>
</dbReference>
<keyword evidence="4 8" id="KW-0812">Transmembrane</keyword>
<evidence type="ECO:0000256" key="7">
    <source>
        <dbReference type="ARBA" id="ARBA00023136"/>
    </source>
</evidence>
<dbReference type="GO" id="GO:0005886">
    <property type="term" value="C:plasma membrane"/>
    <property type="evidence" value="ECO:0007669"/>
    <property type="project" value="UniProtKB-SubCell"/>
</dbReference>
<gene>
    <name evidence="10" type="ORF">RG298_002981</name>
</gene>
<feature type="transmembrane region" description="Helical" evidence="8">
    <location>
        <begin position="141"/>
        <end position="163"/>
    </location>
</feature>
<protein>
    <submittedName>
        <fullName evidence="10">MFS transporter</fullName>
    </submittedName>
</protein>
<dbReference type="InterPro" id="IPR036259">
    <property type="entry name" value="MFS_trans_sf"/>
</dbReference>
<feature type="transmembrane region" description="Helical" evidence="8">
    <location>
        <begin position="105"/>
        <end position="129"/>
    </location>
</feature>
<dbReference type="SUPFAM" id="SSF103473">
    <property type="entry name" value="MFS general substrate transporter"/>
    <property type="match status" value="1"/>
</dbReference>
<feature type="transmembrane region" description="Helical" evidence="8">
    <location>
        <begin position="76"/>
        <end position="99"/>
    </location>
</feature>
<feature type="transmembrane region" description="Helical" evidence="8">
    <location>
        <begin position="304"/>
        <end position="331"/>
    </location>
</feature>
<keyword evidence="6 8" id="KW-1133">Transmembrane helix</keyword>
<feature type="transmembrane region" description="Helical" evidence="8">
    <location>
        <begin position="7"/>
        <end position="30"/>
    </location>
</feature>
<comment type="caution">
    <text evidence="10">The sequence shown here is derived from an EMBL/GenBank/DDBJ whole genome shotgun (WGS) entry which is preliminary data.</text>
</comment>
<dbReference type="InterPro" id="IPR051084">
    <property type="entry name" value="H+-coupled_symporters"/>
</dbReference>
<reference evidence="10" key="1">
    <citation type="submission" date="2024-02" db="EMBL/GenBank/DDBJ databases">
        <authorList>
            <consortium name="Clinical and Environmental Microbiology Branch: Whole genome sequencing antimicrobial resistance pathogens in the healthcare setting"/>
        </authorList>
    </citation>
    <scope>NUCLEOTIDE SEQUENCE</scope>
    <source>
        <strain evidence="10">2021GO-0154</strain>
    </source>
</reference>
<evidence type="ECO:0000256" key="6">
    <source>
        <dbReference type="ARBA" id="ARBA00022989"/>
    </source>
</evidence>
<feature type="transmembrane region" description="Helical" evidence="8">
    <location>
        <begin position="343"/>
        <end position="364"/>
    </location>
</feature>
<dbReference type="EMBL" id="ABMABF030000010">
    <property type="protein sequence ID" value="EMJ5135231.1"/>
    <property type="molecule type" value="Genomic_DNA"/>
</dbReference>
<comment type="subcellular location">
    <subcellularLocation>
        <location evidence="1">Cell membrane</location>
        <topology evidence="1">Multi-pass membrane protein</topology>
    </subcellularLocation>
</comment>
<dbReference type="PANTHER" id="PTHR43528">
    <property type="entry name" value="ALPHA-KETOGLUTARATE PERMEASE"/>
    <property type="match status" value="1"/>
</dbReference>
<feature type="transmembrane region" description="Helical" evidence="8">
    <location>
        <begin position="252"/>
        <end position="272"/>
    </location>
</feature>
<name>A0AAI9GHR8_PROST</name>
<feature type="transmembrane region" description="Helical" evidence="8">
    <location>
        <begin position="281"/>
        <end position="298"/>
    </location>
</feature>
<evidence type="ECO:0000256" key="5">
    <source>
        <dbReference type="ARBA" id="ARBA00022847"/>
    </source>
</evidence>
<accession>A0AAI9GHR8</accession>
<proteinExistence type="predicted"/>
<dbReference type="Pfam" id="PF07690">
    <property type="entry name" value="MFS_1"/>
    <property type="match status" value="1"/>
</dbReference>
<keyword evidence="5" id="KW-0769">Symport</keyword>
<keyword evidence="2" id="KW-0813">Transport</keyword>
<dbReference type="PANTHER" id="PTHR43528:SF1">
    <property type="entry name" value="ALPHA-KETOGLUTARATE PERMEASE"/>
    <property type="match status" value="1"/>
</dbReference>
<feature type="transmembrane region" description="Helical" evidence="8">
    <location>
        <begin position="45"/>
        <end position="64"/>
    </location>
</feature>
<feature type="transmembrane region" description="Helical" evidence="8">
    <location>
        <begin position="175"/>
        <end position="194"/>
    </location>
</feature>
<feature type="transmembrane region" description="Helical" evidence="8">
    <location>
        <begin position="214"/>
        <end position="232"/>
    </location>
</feature>
<evidence type="ECO:0000256" key="3">
    <source>
        <dbReference type="ARBA" id="ARBA00022475"/>
    </source>
</evidence>
<dbReference type="AlphaFoldDB" id="A0AAI9GHR8"/>
<evidence type="ECO:0000256" key="8">
    <source>
        <dbReference type="SAM" id="Phobius"/>
    </source>
</evidence>
<organism evidence="10">
    <name type="scientific">Providencia stuartii</name>
    <dbReference type="NCBI Taxonomy" id="588"/>
    <lineage>
        <taxon>Bacteria</taxon>
        <taxon>Pseudomonadati</taxon>
        <taxon>Pseudomonadota</taxon>
        <taxon>Gammaproteobacteria</taxon>
        <taxon>Enterobacterales</taxon>
        <taxon>Morganellaceae</taxon>
        <taxon>Providencia</taxon>
    </lineage>
</organism>
<sequence>MKWKFRLGAVAGNTLEYYDIAVFAAISVYLSAELERLGYSSATEMVWGIFALRFLARPIGGYVIGRYADRVGKKPALVFTSLLTGTATLCMAILPIQLLGSYTPIAILMLQLILSFSFGGEYPSLITYLLNNISEKECSKVSSLIVGSSIIGVIISLAVVLVLENQLTVEMMQSIGWRIPLLLGLVNIAISFWFRLKLPDQPLVEKRNNKMSGFKILQIFLLTVPGTVTFYSQNISSSILSEHLQLGELKSLYSIVLSSLLLVFMLICGWLTDKYSSPQKIFRLGVFGIVLLSIPLYFAMSSGIMILVSIAQLIIIINGAMILCNLSAILFSISGGQTVVLAVGYNLATTFIGGITPLVISYLVGINVGYVGGFIALCGLTFLLSSSLSKNYQLAS</sequence>
<evidence type="ECO:0000259" key="9">
    <source>
        <dbReference type="PROSITE" id="PS50850"/>
    </source>
</evidence>
<dbReference type="PROSITE" id="PS50850">
    <property type="entry name" value="MFS"/>
    <property type="match status" value="1"/>
</dbReference>
<feature type="domain" description="Major facilitator superfamily (MFS) profile" evidence="9">
    <location>
        <begin position="5"/>
        <end position="396"/>
    </location>
</feature>
<evidence type="ECO:0000256" key="1">
    <source>
        <dbReference type="ARBA" id="ARBA00004651"/>
    </source>
</evidence>
<dbReference type="InterPro" id="IPR020846">
    <property type="entry name" value="MFS_dom"/>
</dbReference>
<keyword evidence="7 8" id="KW-0472">Membrane</keyword>
<dbReference type="Gene3D" id="1.20.1250.20">
    <property type="entry name" value="MFS general substrate transporter like domains"/>
    <property type="match status" value="1"/>
</dbReference>
<keyword evidence="3" id="KW-1003">Cell membrane</keyword>
<evidence type="ECO:0000256" key="2">
    <source>
        <dbReference type="ARBA" id="ARBA00022448"/>
    </source>
</evidence>
<dbReference type="GO" id="GO:0015293">
    <property type="term" value="F:symporter activity"/>
    <property type="evidence" value="ECO:0007669"/>
    <property type="project" value="UniProtKB-KW"/>
</dbReference>